<evidence type="ECO:0000313" key="2">
    <source>
        <dbReference type="EMBL" id="GAH72933.1"/>
    </source>
</evidence>
<feature type="non-terminal residue" evidence="2">
    <location>
        <position position="255"/>
    </location>
</feature>
<dbReference type="InterPro" id="IPR020556">
    <property type="entry name" value="Amidase_CS"/>
</dbReference>
<dbReference type="InterPro" id="IPR000120">
    <property type="entry name" value="Amidase"/>
</dbReference>
<dbReference type="Pfam" id="PF01425">
    <property type="entry name" value="Amidase"/>
    <property type="match status" value="1"/>
</dbReference>
<accession>X1JSZ9</accession>
<dbReference type="SUPFAM" id="SSF75304">
    <property type="entry name" value="Amidase signature (AS) enzymes"/>
    <property type="match status" value="1"/>
</dbReference>
<dbReference type="PANTHER" id="PTHR11895">
    <property type="entry name" value="TRANSAMIDASE"/>
    <property type="match status" value="1"/>
</dbReference>
<dbReference type="GO" id="GO:0003824">
    <property type="term" value="F:catalytic activity"/>
    <property type="evidence" value="ECO:0007669"/>
    <property type="project" value="InterPro"/>
</dbReference>
<dbReference type="InterPro" id="IPR023631">
    <property type="entry name" value="Amidase_dom"/>
</dbReference>
<dbReference type="PROSITE" id="PS00571">
    <property type="entry name" value="AMIDASES"/>
    <property type="match status" value="1"/>
</dbReference>
<proteinExistence type="predicted"/>
<dbReference type="EMBL" id="BARU01035253">
    <property type="protein sequence ID" value="GAH72933.1"/>
    <property type="molecule type" value="Genomic_DNA"/>
</dbReference>
<sequence>GIYRGPLHGIPIALKDLYETRGVATSAGSLFFKNWVPEANAAVVERLIAAGAVNLGKLNMHEIALGVTNNNPHFGACHNPWDLELTPGGSSGGSGAALAAGLCMGSLGSDIGGSIRIPASLCGVVGLKSTYGRVSLRGVVPLSWNLDHPGPMARRTRDVSLLFQVIAGYDPEDPYSVDMGVPDYGVQLMGGVKGWRIALADDDFFNKGDEQVLAAVKAASEVFAGLGAKIETVPFEGGHEAAKNNGLMVTSDAAA</sequence>
<feature type="domain" description="Amidase" evidence="1">
    <location>
        <begin position="4"/>
        <end position="252"/>
    </location>
</feature>
<evidence type="ECO:0000259" key="1">
    <source>
        <dbReference type="Pfam" id="PF01425"/>
    </source>
</evidence>
<comment type="caution">
    <text evidence="2">The sequence shown here is derived from an EMBL/GenBank/DDBJ whole genome shotgun (WGS) entry which is preliminary data.</text>
</comment>
<feature type="non-terminal residue" evidence="2">
    <location>
        <position position="1"/>
    </location>
</feature>
<dbReference type="Gene3D" id="3.90.1300.10">
    <property type="entry name" value="Amidase signature (AS) domain"/>
    <property type="match status" value="1"/>
</dbReference>
<dbReference type="InterPro" id="IPR036928">
    <property type="entry name" value="AS_sf"/>
</dbReference>
<organism evidence="2">
    <name type="scientific">marine sediment metagenome</name>
    <dbReference type="NCBI Taxonomy" id="412755"/>
    <lineage>
        <taxon>unclassified sequences</taxon>
        <taxon>metagenomes</taxon>
        <taxon>ecological metagenomes</taxon>
    </lineage>
</organism>
<protein>
    <recommendedName>
        <fullName evidence="1">Amidase domain-containing protein</fullName>
    </recommendedName>
</protein>
<dbReference type="PANTHER" id="PTHR11895:SF7">
    <property type="entry name" value="GLUTAMYL-TRNA(GLN) AMIDOTRANSFERASE SUBUNIT A, MITOCHONDRIAL"/>
    <property type="match status" value="1"/>
</dbReference>
<dbReference type="AlphaFoldDB" id="X1JSZ9"/>
<name>X1JSZ9_9ZZZZ</name>
<reference evidence="2" key="1">
    <citation type="journal article" date="2014" name="Front. Microbiol.">
        <title>High frequency of phylogenetically diverse reductive dehalogenase-homologous genes in deep subseafloor sedimentary metagenomes.</title>
        <authorList>
            <person name="Kawai M."/>
            <person name="Futagami T."/>
            <person name="Toyoda A."/>
            <person name="Takaki Y."/>
            <person name="Nishi S."/>
            <person name="Hori S."/>
            <person name="Arai W."/>
            <person name="Tsubouchi T."/>
            <person name="Morono Y."/>
            <person name="Uchiyama I."/>
            <person name="Ito T."/>
            <person name="Fujiyama A."/>
            <person name="Inagaki F."/>
            <person name="Takami H."/>
        </authorList>
    </citation>
    <scope>NUCLEOTIDE SEQUENCE</scope>
    <source>
        <strain evidence="2">Expedition CK06-06</strain>
    </source>
</reference>
<gene>
    <name evidence="2" type="ORF">S03H2_55209</name>
</gene>